<dbReference type="Proteomes" id="UP000256999">
    <property type="component" value="Unassembled WGS sequence"/>
</dbReference>
<dbReference type="InterPro" id="IPR045617">
    <property type="entry name" value="DUF6445"/>
</dbReference>
<organism evidence="1 2">
    <name type="scientific">Thalassotalea euphylliae</name>
    <dbReference type="NCBI Taxonomy" id="1655234"/>
    <lineage>
        <taxon>Bacteria</taxon>
        <taxon>Pseudomonadati</taxon>
        <taxon>Pseudomonadota</taxon>
        <taxon>Gammaproteobacteria</taxon>
        <taxon>Alteromonadales</taxon>
        <taxon>Colwelliaceae</taxon>
        <taxon>Thalassotalea</taxon>
    </lineage>
</organism>
<accession>A0A3E0UGG5</accession>
<dbReference type="OrthoDB" id="4048724at2"/>
<dbReference type="RefSeq" id="WP_116000349.1">
    <property type="nucleotide sequence ID" value="NZ_QUOV01000001.1"/>
</dbReference>
<dbReference type="AlphaFoldDB" id="A0A3E0UGG5"/>
<reference evidence="1 2" key="1">
    <citation type="submission" date="2018-08" db="EMBL/GenBank/DDBJ databases">
        <title>Thalassotalea euphylliae genome.</title>
        <authorList>
            <person name="Summers S."/>
            <person name="Rice S.A."/>
            <person name="Freckelton M.L."/>
            <person name="Nedved B.T."/>
            <person name="Hadfield M.G."/>
        </authorList>
    </citation>
    <scope>NUCLEOTIDE SEQUENCE [LARGE SCALE GENOMIC DNA]</scope>
    <source>
        <strain evidence="1 2">H2</strain>
    </source>
</reference>
<gene>
    <name evidence="1" type="ORF">DXX92_10185</name>
</gene>
<dbReference type="Pfam" id="PF20043">
    <property type="entry name" value="DUF6445"/>
    <property type="match status" value="1"/>
</dbReference>
<evidence type="ECO:0008006" key="3">
    <source>
        <dbReference type="Google" id="ProtNLM"/>
    </source>
</evidence>
<evidence type="ECO:0000313" key="1">
    <source>
        <dbReference type="EMBL" id="REL35677.1"/>
    </source>
</evidence>
<proteinExistence type="predicted"/>
<evidence type="ECO:0000313" key="2">
    <source>
        <dbReference type="Proteomes" id="UP000256999"/>
    </source>
</evidence>
<protein>
    <recommendedName>
        <fullName evidence="3">2OG-Fe(II) oxygenase</fullName>
    </recommendedName>
</protein>
<name>A0A3E0UGG5_9GAMM</name>
<dbReference type="EMBL" id="QUOV01000001">
    <property type="protein sequence ID" value="REL35677.1"/>
    <property type="molecule type" value="Genomic_DNA"/>
</dbReference>
<comment type="caution">
    <text evidence="1">The sequence shown here is derived from an EMBL/GenBank/DDBJ whole genome shotgun (WGS) entry which is preliminary data.</text>
</comment>
<sequence length="243" mass="27347">MPATGAATELTINPNFTVRVKRIGFEKTPVLVIDDYLANIDELRQQASKQDYREDKQSFYPGIRSPIATKTVVALIQPVLTGFYKALKVPSSHKAAAHPSYFSLITKQPEQLVAMQTIPHFDTSRPYYFAALLYLNEATHGGTGFFRHKATNYERISDSKVDSYLASVQTEFDGQNDQGSHHHSYQTGTNQQYELIDSIAYRANRLVIYPGNLLHSTLVDNTNDISVIPEIGRLTANIFIEFQ</sequence>